<reference evidence="2 3" key="1">
    <citation type="submission" date="2018-03" db="EMBL/GenBank/DDBJ databases">
        <title>Genome sequence of Clostridium luticellarii DSM 29923.</title>
        <authorList>
            <person name="Poehlein A."/>
            <person name="Daniel R."/>
        </authorList>
    </citation>
    <scope>NUCLEOTIDE SEQUENCE [LARGE SCALE GENOMIC DNA]</scope>
    <source>
        <strain evidence="2 3">DSM 29923</strain>
    </source>
</reference>
<protein>
    <recommendedName>
        <fullName evidence="4">CRISPR associated protein Cas6</fullName>
    </recommendedName>
</protein>
<dbReference type="RefSeq" id="WP_106010973.1">
    <property type="nucleotide sequence ID" value="NZ_PVXP01000095.1"/>
</dbReference>
<comment type="caution">
    <text evidence="2">The sequence shown here is derived from an EMBL/GenBank/DDBJ whole genome shotgun (WGS) entry which is preliminary data.</text>
</comment>
<name>A0A2T0B796_9CLOT</name>
<accession>A0A2T0B796</accession>
<dbReference type="PANTHER" id="PTHR36984:SF1">
    <property type="entry name" value="CRISPR-ASSOCIATED ENDORIBONUCLEASE CAS6 1"/>
    <property type="match status" value="1"/>
</dbReference>
<dbReference type="InterPro" id="IPR010156">
    <property type="entry name" value="CRISPR-assoc_prot_Cas6"/>
</dbReference>
<dbReference type="Proteomes" id="UP000237798">
    <property type="component" value="Unassembled WGS sequence"/>
</dbReference>
<dbReference type="PANTHER" id="PTHR36984">
    <property type="entry name" value="CRISPR-ASSOCIATED ENDORIBONUCLEASE CAS6 1"/>
    <property type="match status" value="1"/>
</dbReference>
<dbReference type="EMBL" id="PVXP01000095">
    <property type="protein sequence ID" value="PRR79761.1"/>
    <property type="molecule type" value="Genomic_DNA"/>
</dbReference>
<gene>
    <name evidence="2" type="ORF">CLLU_34360</name>
</gene>
<evidence type="ECO:0008006" key="4">
    <source>
        <dbReference type="Google" id="ProtNLM"/>
    </source>
</evidence>
<keyword evidence="3" id="KW-1185">Reference proteome</keyword>
<organism evidence="2 3">
    <name type="scientific">Clostridium luticellarii</name>
    <dbReference type="NCBI Taxonomy" id="1691940"/>
    <lineage>
        <taxon>Bacteria</taxon>
        <taxon>Bacillati</taxon>
        <taxon>Bacillota</taxon>
        <taxon>Clostridia</taxon>
        <taxon>Eubacteriales</taxon>
        <taxon>Clostridiaceae</taxon>
        <taxon>Clostridium</taxon>
    </lineage>
</organism>
<dbReference type="GO" id="GO:0051607">
    <property type="term" value="P:defense response to virus"/>
    <property type="evidence" value="ECO:0007669"/>
    <property type="project" value="UniProtKB-KW"/>
</dbReference>
<keyword evidence="1" id="KW-0051">Antiviral defense</keyword>
<evidence type="ECO:0000313" key="2">
    <source>
        <dbReference type="EMBL" id="PRR79761.1"/>
    </source>
</evidence>
<sequence>MEYYDIKVIVLLKKNMKFTDSSEIIGKNISSAMLKSEYLMKYHKEKNYKYVFGNFTPVEKDGIYKEGRLYIFELRTFDEKFLNHINKCLKDYESDTIKVITLNIKTVKQRKIKFIRTINPAIVTTEDNKPWIKKDDLLLLVRRIHENAAKKYKRFFNMDIGETEDYFIEKLKILNRKPMSYKYKGIHLLGNKYLIKVNEDEKSQKLAFVTLGAGLAEKNSILGAGYCEADWR</sequence>
<dbReference type="OrthoDB" id="86642at2"/>
<dbReference type="Gene3D" id="3.30.70.1900">
    <property type="match status" value="1"/>
</dbReference>
<evidence type="ECO:0000313" key="3">
    <source>
        <dbReference type="Proteomes" id="UP000237798"/>
    </source>
</evidence>
<proteinExistence type="predicted"/>
<dbReference type="GO" id="GO:0016788">
    <property type="term" value="F:hydrolase activity, acting on ester bonds"/>
    <property type="evidence" value="ECO:0007669"/>
    <property type="project" value="InterPro"/>
</dbReference>
<dbReference type="GO" id="GO:0003723">
    <property type="term" value="F:RNA binding"/>
    <property type="evidence" value="ECO:0007669"/>
    <property type="project" value="UniProtKB-KW"/>
</dbReference>
<evidence type="ECO:0000256" key="1">
    <source>
        <dbReference type="ARBA" id="ARBA00023118"/>
    </source>
</evidence>
<dbReference type="AlphaFoldDB" id="A0A2T0B796"/>